<reference evidence="2" key="1">
    <citation type="journal article" date="2014" name="Front. Microbiol.">
        <title>High frequency of phylogenetically diverse reductive dehalogenase-homologous genes in deep subseafloor sedimentary metagenomes.</title>
        <authorList>
            <person name="Kawai M."/>
            <person name="Futagami T."/>
            <person name="Toyoda A."/>
            <person name="Takaki Y."/>
            <person name="Nishi S."/>
            <person name="Hori S."/>
            <person name="Arai W."/>
            <person name="Tsubouchi T."/>
            <person name="Morono Y."/>
            <person name="Uchiyama I."/>
            <person name="Ito T."/>
            <person name="Fujiyama A."/>
            <person name="Inagaki F."/>
            <person name="Takami H."/>
        </authorList>
    </citation>
    <scope>NUCLEOTIDE SEQUENCE</scope>
    <source>
        <strain evidence="2">Expedition CK06-06</strain>
    </source>
</reference>
<dbReference type="PANTHER" id="PTHR43283:SF3">
    <property type="entry name" value="BETA-LACTAMASE FAMILY PROTEIN (AFU_ORTHOLOGUE AFUA_5G07500)"/>
    <property type="match status" value="1"/>
</dbReference>
<dbReference type="SUPFAM" id="SSF56601">
    <property type="entry name" value="beta-lactamase/transpeptidase-like"/>
    <property type="match status" value="1"/>
</dbReference>
<feature type="non-terminal residue" evidence="2">
    <location>
        <position position="1"/>
    </location>
</feature>
<dbReference type="InterPro" id="IPR012338">
    <property type="entry name" value="Beta-lactam/transpept-like"/>
</dbReference>
<dbReference type="InterPro" id="IPR050789">
    <property type="entry name" value="Diverse_Enzym_Activities"/>
</dbReference>
<protein>
    <recommendedName>
        <fullName evidence="1">Beta-lactamase-related domain-containing protein</fullName>
    </recommendedName>
</protein>
<gene>
    <name evidence="2" type="ORF">S01H4_22591</name>
</gene>
<evidence type="ECO:0000259" key="1">
    <source>
        <dbReference type="Pfam" id="PF00144"/>
    </source>
</evidence>
<proteinExistence type="predicted"/>
<accession>X1BW26</accession>
<dbReference type="EMBL" id="BART01010374">
    <property type="protein sequence ID" value="GAG88383.1"/>
    <property type="molecule type" value="Genomic_DNA"/>
</dbReference>
<organism evidence="2">
    <name type="scientific">marine sediment metagenome</name>
    <dbReference type="NCBI Taxonomy" id="412755"/>
    <lineage>
        <taxon>unclassified sequences</taxon>
        <taxon>metagenomes</taxon>
        <taxon>ecological metagenomes</taxon>
    </lineage>
</organism>
<dbReference type="PANTHER" id="PTHR43283">
    <property type="entry name" value="BETA-LACTAMASE-RELATED"/>
    <property type="match status" value="1"/>
</dbReference>
<feature type="domain" description="Beta-lactamase-related" evidence="1">
    <location>
        <begin position="1"/>
        <end position="263"/>
    </location>
</feature>
<dbReference type="AlphaFoldDB" id="X1BW26"/>
<dbReference type="Pfam" id="PF00144">
    <property type="entry name" value="Beta-lactamase"/>
    <property type="match status" value="1"/>
</dbReference>
<comment type="caution">
    <text evidence="2">The sequence shown here is derived from an EMBL/GenBank/DDBJ whole genome shotgun (WGS) entry which is preliminary data.</text>
</comment>
<dbReference type="Gene3D" id="3.40.710.10">
    <property type="entry name" value="DD-peptidase/beta-lactamase superfamily"/>
    <property type="match status" value="1"/>
</dbReference>
<evidence type="ECO:0000313" key="2">
    <source>
        <dbReference type="EMBL" id="GAG88383.1"/>
    </source>
</evidence>
<name>X1BW26_9ZZZZ</name>
<sequence>TSGLTYHFLENSPVEEMYREVGVCTEKPLAEFVADLLKLPLAFQPGTAWRYSFSYDVVAYLVEVITGQALDKYLRENLFEPLGMTDTGFYVPQEKLDRFAAQYGSGNLSQPNTTVTKWFGDAADGVNRLLSGPTDSLESKPHNVFRGGHGLVSTALDYLRFCQMLLNKGLLDGKRILSRKTIELMNTNHLAPELLPFEIGGTYSLGLGYGLGFGVLIDVGQCQTIGSEGGYGWGGAASTDFWIDPKEEFIGIQMAQFQPAGYHQIAADFRVMAYQSIVD</sequence>
<dbReference type="InterPro" id="IPR001466">
    <property type="entry name" value="Beta-lactam-related"/>
</dbReference>